<comment type="subcellular location">
    <subcellularLocation>
        <location evidence="1">Membrane</location>
        <topology evidence="1">Multi-pass membrane protein</topology>
    </subcellularLocation>
</comment>
<dbReference type="GO" id="GO:0016874">
    <property type="term" value="F:ligase activity"/>
    <property type="evidence" value="ECO:0007669"/>
    <property type="project" value="UniProtKB-KW"/>
</dbReference>
<evidence type="ECO:0000256" key="1">
    <source>
        <dbReference type="ARBA" id="ARBA00004141"/>
    </source>
</evidence>
<dbReference type="AlphaFoldDB" id="L0GIE0"/>
<dbReference type="STRING" id="644801.Psest_0462"/>
<feature type="transmembrane region" description="Helical" evidence="5">
    <location>
        <begin position="59"/>
        <end position="75"/>
    </location>
</feature>
<evidence type="ECO:0000313" key="8">
    <source>
        <dbReference type="Proteomes" id="UP000010820"/>
    </source>
</evidence>
<evidence type="ECO:0000256" key="5">
    <source>
        <dbReference type="SAM" id="Phobius"/>
    </source>
</evidence>
<keyword evidence="4 5" id="KW-0472">Membrane</keyword>
<feature type="transmembrane region" description="Helical" evidence="5">
    <location>
        <begin position="152"/>
        <end position="168"/>
    </location>
</feature>
<feature type="transmembrane region" description="Helical" evidence="5">
    <location>
        <begin position="175"/>
        <end position="193"/>
    </location>
</feature>
<feature type="domain" description="O-antigen ligase-related" evidence="6">
    <location>
        <begin position="184"/>
        <end position="309"/>
    </location>
</feature>
<sequence>MLPACLPAWLALGFAWFLLGMMFLPSSKLYHQGLILLFWLPGMAAWLPGIRARLHWDRWLLAGLLACVVWALLSVSWGGDSKRFKEMFYVLLTAQAFVVLAGLYREHIWRLLVCLAMIGSLGALWSIIDFYLLQGRPLGNRLVGSGLLDHPILAAHLMGALSVLLLGLRSRLPEALPRWTWWVACLAYFAFIVLTRSKGPLLALIVACLIIPICAPSRGRILLALLLLGGAIMAVCLSSEILLRGGLSYRPDLLLGAWERFLLHPWLGLGVGASYELEVAAIGATFEHAHNFFAHLALQLGLPGLVLWLSTLLVVLWRGWSSRASAAGLALCGLLGFSVVALMTDGIGPWVKPREEWFTVWLPIFLCLALFAGRADERSSPT</sequence>
<dbReference type="EMBL" id="CP003071">
    <property type="protein sequence ID" value="AGA85069.1"/>
    <property type="molecule type" value="Genomic_DNA"/>
</dbReference>
<dbReference type="PATRIC" id="fig|644801.3.peg.462"/>
<dbReference type="eggNOG" id="COG3307">
    <property type="taxonomic scope" value="Bacteria"/>
</dbReference>
<evidence type="ECO:0000313" key="7">
    <source>
        <dbReference type="EMBL" id="AGA85069.1"/>
    </source>
</evidence>
<feature type="transmembrane region" description="Helical" evidence="5">
    <location>
        <begin position="329"/>
        <end position="351"/>
    </location>
</feature>
<feature type="transmembrane region" description="Helical" evidence="5">
    <location>
        <begin position="296"/>
        <end position="317"/>
    </location>
</feature>
<feature type="transmembrane region" description="Helical" evidence="5">
    <location>
        <begin position="111"/>
        <end position="132"/>
    </location>
</feature>
<keyword evidence="7" id="KW-0436">Ligase</keyword>
<dbReference type="KEGG" id="psh:Psest_0462"/>
<dbReference type="GO" id="GO:0016020">
    <property type="term" value="C:membrane"/>
    <property type="evidence" value="ECO:0007669"/>
    <property type="project" value="UniProtKB-SubCell"/>
</dbReference>
<evidence type="ECO:0000256" key="3">
    <source>
        <dbReference type="ARBA" id="ARBA00022989"/>
    </source>
</evidence>
<evidence type="ECO:0000259" key="6">
    <source>
        <dbReference type="Pfam" id="PF04932"/>
    </source>
</evidence>
<feature type="transmembrane region" description="Helical" evidence="5">
    <location>
        <begin position="30"/>
        <end position="47"/>
    </location>
</feature>
<evidence type="ECO:0000256" key="2">
    <source>
        <dbReference type="ARBA" id="ARBA00022692"/>
    </source>
</evidence>
<feature type="transmembrane region" description="Helical" evidence="5">
    <location>
        <begin position="199"/>
        <end position="215"/>
    </location>
</feature>
<name>L0GIE0_STUST</name>
<feature type="transmembrane region" description="Helical" evidence="5">
    <location>
        <begin position="87"/>
        <end position="104"/>
    </location>
</feature>
<keyword evidence="2 5" id="KW-0812">Transmembrane</keyword>
<dbReference type="PANTHER" id="PTHR37422:SF23">
    <property type="entry name" value="TEICHURONIC ACID BIOSYNTHESIS PROTEIN TUAE"/>
    <property type="match status" value="1"/>
</dbReference>
<dbReference type="InterPro" id="IPR007016">
    <property type="entry name" value="O-antigen_ligase-rel_domated"/>
</dbReference>
<dbReference type="Pfam" id="PF04932">
    <property type="entry name" value="Wzy_C"/>
    <property type="match status" value="1"/>
</dbReference>
<protein>
    <submittedName>
        <fullName evidence="7">Lipid A core-O-antigen ligase-like enyme</fullName>
    </submittedName>
</protein>
<reference evidence="7 8" key="1">
    <citation type="submission" date="2011-10" db="EMBL/GenBank/DDBJ databases">
        <title>Complete sequence of chromosome of Pseudomonas stutzeri RCH2.</title>
        <authorList>
            <consortium name="US DOE Joint Genome Institute"/>
            <person name="Lucas S."/>
            <person name="Han J."/>
            <person name="Lapidus A."/>
            <person name="Cheng J.-F."/>
            <person name="Goodwin L."/>
            <person name="Pitluck S."/>
            <person name="Peters L."/>
            <person name="Ovchinnikova G."/>
            <person name="Zeytun A."/>
            <person name="Lu M."/>
            <person name="Detter J.C."/>
            <person name="Han C."/>
            <person name="Tapia R."/>
            <person name="Land M."/>
            <person name="Hauser L."/>
            <person name="Kyrpides N."/>
            <person name="Ivanova N."/>
            <person name="Pagani I."/>
            <person name="Chakraborty R."/>
            <person name="Arkin A."/>
            <person name="Dehal P."/>
            <person name="Wall J."/>
            <person name="Hazen T."/>
            <person name="Woyke T."/>
        </authorList>
    </citation>
    <scope>NUCLEOTIDE SEQUENCE [LARGE SCALE GENOMIC DNA]</scope>
    <source>
        <strain evidence="7 8">RCH2</strain>
    </source>
</reference>
<dbReference type="PANTHER" id="PTHR37422">
    <property type="entry name" value="TEICHURONIC ACID BIOSYNTHESIS PROTEIN TUAE"/>
    <property type="match status" value="1"/>
</dbReference>
<organism evidence="7 8">
    <name type="scientific">Stutzerimonas stutzeri RCH2</name>
    <dbReference type="NCBI Taxonomy" id="644801"/>
    <lineage>
        <taxon>Bacteria</taxon>
        <taxon>Pseudomonadati</taxon>
        <taxon>Pseudomonadota</taxon>
        <taxon>Gammaproteobacteria</taxon>
        <taxon>Pseudomonadales</taxon>
        <taxon>Pseudomonadaceae</taxon>
        <taxon>Stutzerimonas</taxon>
    </lineage>
</organism>
<dbReference type="Proteomes" id="UP000010820">
    <property type="component" value="Chromosome"/>
</dbReference>
<gene>
    <name evidence="7" type="ORF">Psest_0462</name>
</gene>
<feature type="transmembrane region" description="Helical" evidence="5">
    <location>
        <begin position="7"/>
        <end position="24"/>
    </location>
</feature>
<dbReference type="HOGENOM" id="CLU_055393_0_0_6"/>
<accession>L0GIE0</accession>
<feature type="transmembrane region" description="Helical" evidence="5">
    <location>
        <begin position="222"/>
        <end position="243"/>
    </location>
</feature>
<evidence type="ECO:0000256" key="4">
    <source>
        <dbReference type="ARBA" id="ARBA00023136"/>
    </source>
</evidence>
<feature type="transmembrane region" description="Helical" evidence="5">
    <location>
        <begin position="357"/>
        <end position="375"/>
    </location>
</feature>
<keyword evidence="3 5" id="KW-1133">Transmembrane helix</keyword>
<proteinExistence type="predicted"/>
<dbReference type="InterPro" id="IPR051533">
    <property type="entry name" value="WaaL-like"/>
</dbReference>